<sequence>LEMLYLGGNLISFIPRQLANLRCLRYLVLCDNCIQSIPPQLSRMHSLLSLSLHNNLLTFLPREILNLVHLQELSLRGNPLVVRFVKDLTYDPPSLLELAGRTIKSRNLPYHLSDLPGNLCNYLDSASKCPNPKCA</sequence>
<dbReference type="OrthoDB" id="1053178at2759"/>
<keyword evidence="4" id="KW-1185">Reference proteome</keyword>
<dbReference type="GO" id="GO:0005737">
    <property type="term" value="C:cytoplasm"/>
    <property type="evidence" value="ECO:0007669"/>
    <property type="project" value="TreeGrafter"/>
</dbReference>
<name>A0A8J4UQR0_CLAMG</name>
<evidence type="ECO:0000313" key="3">
    <source>
        <dbReference type="EMBL" id="KAF5909204.1"/>
    </source>
</evidence>
<dbReference type="SMART" id="SM00369">
    <property type="entry name" value="LRR_TYP"/>
    <property type="match status" value="3"/>
</dbReference>
<gene>
    <name evidence="3" type="ORF">DAT39_000987</name>
</gene>
<feature type="non-terminal residue" evidence="3">
    <location>
        <position position="1"/>
    </location>
</feature>
<dbReference type="EMBL" id="QNUK01000006">
    <property type="protein sequence ID" value="KAF5909204.1"/>
    <property type="molecule type" value="Genomic_DNA"/>
</dbReference>
<feature type="non-terminal residue" evidence="3">
    <location>
        <position position="135"/>
    </location>
</feature>
<evidence type="ECO:0000256" key="1">
    <source>
        <dbReference type="ARBA" id="ARBA00022614"/>
    </source>
</evidence>
<dbReference type="InterPro" id="IPR032675">
    <property type="entry name" value="LRR_dom_sf"/>
</dbReference>
<dbReference type="AlphaFoldDB" id="A0A8J4UQR0"/>
<dbReference type="InterPro" id="IPR050216">
    <property type="entry name" value="LRR_domain-containing"/>
</dbReference>
<evidence type="ECO:0000256" key="2">
    <source>
        <dbReference type="ARBA" id="ARBA00022737"/>
    </source>
</evidence>
<dbReference type="Pfam" id="PF13855">
    <property type="entry name" value="LRR_8"/>
    <property type="match status" value="1"/>
</dbReference>
<dbReference type="InterPro" id="IPR001611">
    <property type="entry name" value="Leu-rich_rpt"/>
</dbReference>
<keyword evidence="1" id="KW-0433">Leucine-rich repeat</keyword>
<reference evidence="3" key="1">
    <citation type="submission" date="2020-07" db="EMBL/GenBank/DDBJ databases">
        <title>Clarias magur genome sequencing, assembly and annotation.</title>
        <authorList>
            <person name="Kushwaha B."/>
            <person name="Kumar R."/>
            <person name="Das P."/>
            <person name="Joshi C.G."/>
            <person name="Kumar D."/>
            <person name="Nagpure N.S."/>
            <person name="Pandey M."/>
            <person name="Agarwal S."/>
            <person name="Srivastava S."/>
            <person name="Singh M."/>
            <person name="Sahoo L."/>
            <person name="Jayasankar P."/>
            <person name="Meher P.K."/>
            <person name="Koringa P.G."/>
            <person name="Iquebal M.A."/>
            <person name="Das S.P."/>
            <person name="Bit A."/>
            <person name="Patnaik S."/>
            <person name="Patel N."/>
            <person name="Shah T.M."/>
            <person name="Hinsu A."/>
            <person name="Jena J.K."/>
        </authorList>
    </citation>
    <scope>NUCLEOTIDE SEQUENCE</scope>
    <source>
        <strain evidence="3">CIFAMagur01</strain>
        <tissue evidence="3">Testis</tissue>
    </source>
</reference>
<dbReference type="Gene3D" id="3.80.10.10">
    <property type="entry name" value="Ribonuclease Inhibitor"/>
    <property type="match status" value="1"/>
</dbReference>
<organism evidence="3 4">
    <name type="scientific">Clarias magur</name>
    <name type="common">Asian catfish</name>
    <name type="synonym">Macropteronotus magur</name>
    <dbReference type="NCBI Taxonomy" id="1594786"/>
    <lineage>
        <taxon>Eukaryota</taxon>
        <taxon>Metazoa</taxon>
        <taxon>Chordata</taxon>
        <taxon>Craniata</taxon>
        <taxon>Vertebrata</taxon>
        <taxon>Euteleostomi</taxon>
        <taxon>Actinopterygii</taxon>
        <taxon>Neopterygii</taxon>
        <taxon>Teleostei</taxon>
        <taxon>Ostariophysi</taxon>
        <taxon>Siluriformes</taxon>
        <taxon>Clariidae</taxon>
        <taxon>Clarias</taxon>
    </lineage>
</organism>
<dbReference type="SUPFAM" id="SSF52075">
    <property type="entry name" value="Outer arm dynein light chain 1"/>
    <property type="match status" value="1"/>
</dbReference>
<dbReference type="PANTHER" id="PTHR48051">
    <property type="match status" value="1"/>
</dbReference>
<dbReference type="PANTHER" id="PTHR48051:SF53">
    <property type="entry name" value="LEUCINE RICH REPEAT CONTAINING 58"/>
    <property type="match status" value="1"/>
</dbReference>
<accession>A0A8J4UQR0</accession>
<evidence type="ECO:0000313" key="4">
    <source>
        <dbReference type="Proteomes" id="UP000727407"/>
    </source>
</evidence>
<keyword evidence="2" id="KW-0677">Repeat</keyword>
<dbReference type="InterPro" id="IPR003591">
    <property type="entry name" value="Leu-rich_rpt_typical-subtyp"/>
</dbReference>
<comment type="caution">
    <text evidence="3">The sequence shown here is derived from an EMBL/GenBank/DDBJ whole genome shotgun (WGS) entry which is preliminary data.</text>
</comment>
<proteinExistence type="predicted"/>
<dbReference type="Proteomes" id="UP000727407">
    <property type="component" value="Unassembled WGS sequence"/>
</dbReference>
<protein>
    <submittedName>
        <fullName evidence="3">Leucine-rich repeat-containing protein 58-like</fullName>
    </submittedName>
</protein>